<feature type="chain" id="PRO_5020999184" evidence="10">
    <location>
        <begin position="35"/>
        <end position="835"/>
    </location>
</feature>
<keyword evidence="2" id="KW-0964">Secreted</keyword>
<dbReference type="PROSITE" id="PS50093">
    <property type="entry name" value="PKD"/>
    <property type="match status" value="1"/>
</dbReference>
<dbReference type="InterPro" id="IPR000601">
    <property type="entry name" value="PKD_dom"/>
</dbReference>
<dbReference type="InterPro" id="IPR023828">
    <property type="entry name" value="Peptidase_S8_Ser-AS"/>
</dbReference>
<evidence type="ECO:0000256" key="7">
    <source>
        <dbReference type="ARBA" id="ARBA00022837"/>
    </source>
</evidence>
<feature type="signal peptide" evidence="10">
    <location>
        <begin position="1"/>
        <end position="34"/>
    </location>
</feature>
<dbReference type="CDD" id="cd04056">
    <property type="entry name" value="Peptidases_S53"/>
    <property type="match status" value="1"/>
</dbReference>
<dbReference type="InterPro" id="IPR015366">
    <property type="entry name" value="S53_propep"/>
</dbReference>
<feature type="domain" description="PKD" evidence="11">
    <location>
        <begin position="647"/>
        <end position="734"/>
    </location>
</feature>
<dbReference type="GO" id="GO:0005576">
    <property type="term" value="C:extracellular region"/>
    <property type="evidence" value="ECO:0007669"/>
    <property type="project" value="UniProtKB-SubCell"/>
</dbReference>
<dbReference type="SMART" id="SM00089">
    <property type="entry name" value="PKD"/>
    <property type="match status" value="1"/>
</dbReference>
<dbReference type="FunFam" id="2.60.120.380:FF:000013">
    <property type="entry name" value="Alkaline serine protease"/>
    <property type="match status" value="1"/>
</dbReference>
<evidence type="ECO:0000259" key="11">
    <source>
        <dbReference type="PROSITE" id="PS50093"/>
    </source>
</evidence>
<evidence type="ECO:0000256" key="5">
    <source>
        <dbReference type="ARBA" id="ARBA00022801"/>
    </source>
</evidence>
<dbReference type="EMBL" id="SMCS01000007">
    <property type="protein sequence ID" value="TCV92324.1"/>
    <property type="molecule type" value="Genomic_DNA"/>
</dbReference>
<dbReference type="Pfam" id="PF04151">
    <property type="entry name" value="PPC"/>
    <property type="match status" value="1"/>
</dbReference>
<keyword evidence="14" id="KW-1185">Reference proteome</keyword>
<dbReference type="PANTHER" id="PTHR14218:SF15">
    <property type="entry name" value="TRIPEPTIDYL-PEPTIDASE 1"/>
    <property type="match status" value="1"/>
</dbReference>
<keyword evidence="4 9" id="KW-0479">Metal-binding</keyword>
<evidence type="ECO:0000256" key="10">
    <source>
        <dbReference type="SAM" id="SignalP"/>
    </source>
</evidence>
<comment type="subcellular location">
    <subcellularLocation>
        <location evidence="1">Secreted</location>
    </subcellularLocation>
</comment>
<dbReference type="InterPro" id="IPR050819">
    <property type="entry name" value="Tripeptidyl-peptidase_I"/>
</dbReference>
<dbReference type="Pfam" id="PF18911">
    <property type="entry name" value="PKD_4"/>
    <property type="match status" value="1"/>
</dbReference>
<evidence type="ECO:0000313" key="13">
    <source>
        <dbReference type="EMBL" id="TCV92324.1"/>
    </source>
</evidence>
<feature type="binding site" evidence="9">
    <location>
        <position position="601"/>
    </location>
    <ligand>
        <name>Ca(2+)</name>
        <dbReference type="ChEBI" id="CHEBI:29108"/>
    </ligand>
</feature>
<comment type="caution">
    <text evidence="13">The sequence shown here is derived from an EMBL/GenBank/DDBJ whole genome shotgun (WGS) entry which is preliminary data.</text>
</comment>
<dbReference type="SUPFAM" id="SSF54897">
    <property type="entry name" value="Protease propeptides/inhibitors"/>
    <property type="match status" value="1"/>
</dbReference>
<protein>
    <submittedName>
        <fullName evidence="13">Sedolisin-B</fullName>
    </submittedName>
</protein>
<feature type="binding site" evidence="9">
    <location>
        <position position="618"/>
    </location>
    <ligand>
        <name>Ca(2+)</name>
        <dbReference type="ChEBI" id="CHEBI:29108"/>
    </ligand>
</feature>
<dbReference type="InterPro" id="IPR030400">
    <property type="entry name" value="Sedolisin_dom"/>
</dbReference>
<evidence type="ECO:0000256" key="9">
    <source>
        <dbReference type="PROSITE-ProRule" id="PRU01032"/>
    </source>
</evidence>
<feature type="binding site" evidence="9">
    <location>
        <position position="620"/>
    </location>
    <ligand>
        <name>Ca(2+)</name>
        <dbReference type="ChEBI" id="CHEBI:29108"/>
    </ligand>
</feature>
<evidence type="ECO:0000256" key="2">
    <source>
        <dbReference type="ARBA" id="ARBA00022525"/>
    </source>
</evidence>
<feature type="binding site" evidence="9">
    <location>
        <position position="600"/>
    </location>
    <ligand>
        <name>Ca(2+)</name>
        <dbReference type="ChEBI" id="CHEBI:29108"/>
    </ligand>
</feature>
<dbReference type="PROSITE" id="PS51695">
    <property type="entry name" value="SEDOLISIN"/>
    <property type="match status" value="1"/>
</dbReference>
<dbReference type="PROSITE" id="PS00138">
    <property type="entry name" value="SUBTILASE_SER"/>
    <property type="match status" value="1"/>
</dbReference>
<dbReference type="CDD" id="cd00146">
    <property type="entry name" value="PKD"/>
    <property type="match status" value="1"/>
</dbReference>
<evidence type="ECO:0000259" key="12">
    <source>
        <dbReference type="PROSITE" id="PS51695"/>
    </source>
</evidence>
<dbReference type="InterPro" id="IPR022409">
    <property type="entry name" value="PKD/Chitinase_dom"/>
</dbReference>
<reference evidence="13 14" key="1">
    <citation type="submission" date="2019-03" db="EMBL/GenBank/DDBJ databases">
        <title>Above-ground endophytic microbial communities from plants in different locations in the United States.</title>
        <authorList>
            <person name="Frank C."/>
        </authorList>
    </citation>
    <scope>NUCLEOTIDE SEQUENCE [LARGE SCALE GENOMIC DNA]</scope>
    <source>
        <strain evidence="13 14">LP_13_YM</strain>
    </source>
</reference>
<evidence type="ECO:0000256" key="6">
    <source>
        <dbReference type="ARBA" id="ARBA00022825"/>
    </source>
</evidence>
<dbReference type="AlphaFoldDB" id="A0A4R3YMK7"/>
<evidence type="ECO:0000313" key="14">
    <source>
        <dbReference type="Proteomes" id="UP000295645"/>
    </source>
</evidence>
<dbReference type="CDD" id="cd11377">
    <property type="entry name" value="Pro-peptidase_S53"/>
    <property type="match status" value="1"/>
</dbReference>
<dbReference type="GO" id="GO:0046872">
    <property type="term" value="F:metal ion binding"/>
    <property type="evidence" value="ECO:0007669"/>
    <property type="project" value="UniProtKB-UniRule"/>
</dbReference>
<dbReference type="InterPro" id="IPR036852">
    <property type="entry name" value="Peptidase_S8/S53_dom_sf"/>
</dbReference>
<feature type="domain" description="Peptidase S53" evidence="12">
    <location>
        <begin position="254"/>
        <end position="640"/>
    </location>
</feature>
<keyword evidence="3 9" id="KW-0645">Protease</keyword>
<dbReference type="SUPFAM" id="SSF49299">
    <property type="entry name" value="PKD domain"/>
    <property type="match status" value="1"/>
</dbReference>
<accession>A0A4R3YMK7</accession>
<dbReference type="PANTHER" id="PTHR14218">
    <property type="entry name" value="PROTEASE S8 TRIPEPTIDYL PEPTIDASE I CLN2"/>
    <property type="match status" value="1"/>
</dbReference>
<gene>
    <name evidence="13" type="ORF">EC912_10730</name>
</gene>
<dbReference type="GO" id="GO:0006508">
    <property type="term" value="P:proteolysis"/>
    <property type="evidence" value="ECO:0007669"/>
    <property type="project" value="UniProtKB-KW"/>
</dbReference>
<name>A0A4R3YMK7_9GAMM</name>
<comment type="cofactor">
    <cofactor evidence="9">
        <name>Ca(2+)</name>
        <dbReference type="ChEBI" id="CHEBI:29108"/>
    </cofactor>
    <text evidence="9">Binds 1 Ca(2+) ion per subunit.</text>
</comment>
<evidence type="ECO:0000256" key="3">
    <source>
        <dbReference type="ARBA" id="ARBA00022670"/>
    </source>
</evidence>
<keyword evidence="5 9" id="KW-0378">Hydrolase</keyword>
<dbReference type="InterPro" id="IPR013783">
    <property type="entry name" value="Ig-like_fold"/>
</dbReference>
<dbReference type="GO" id="GO:0008240">
    <property type="term" value="F:tripeptidyl-peptidase activity"/>
    <property type="evidence" value="ECO:0007669"/>
    <property type="project" value="TreeGrafter"/>
</dbReference>
<feature type="active site" description="Charge relay system" evidence="9">
    <location>
        <position position="329"/>
    </location>
</feature>
<dbReference type="InterPro" id="IPR035986">
    <property type="entry name" value="PKD_dom_sf"/>
</dbReference>
<sequence length="835" mass="84942">MKIEGSHKNGIKGNRKKLLSLAVALAMTSLSAHAADSWVSTNTRAALLSAPTPASSVTTASSLSVPTSGTGYALNVTGTPRIDGAVVTALEVDHPLHVVVSLKLRNQDQLQSLLGQISTPGSAQFGKFLTPAQFKAAYAPTDAQVQAVVAHLTQSGFTNIEVAPNHLLISADGTAGTAVNGFNTSMKQFSVNGRQFFANDAPAMVPAALGDTVGAVLGLQNVSVKHTLHHVYKPENVTVPGPASSTLAAASVTSHSPKDFATIYDAGSVPAATNTAVGIITWGSITQTVTDLNTFTSNAGMSTVNSLIKKVGSGTFANDPNSNGEWSLDSQDIVGISGGVKQLIFYTSPNGDSNSSGITDAGITATYNQAVVDNIAKVINVSLGEDETAAEQSGTQSADDTIFQQAVAQGQTFSIASGDAGVYQWSTDPVSGSPGYVTNSAGTVQIDLTHYSVSEPASSPYVIQVGGTTLSTSGTTWSGETVWNEGLSAIAPSQGDNNQRLWATGGGASLYETAPSWQTAALGSSVTKRVGPDLSFDAASSSGANIIVNGSTEQVGGTSLASPLFVGAFARIESAANNAIGFPASNFYQAFPTQTSLLHDVTSGNNGYQNHGYTATTGFDQATGFGSFDISKLNTYAQANWVSGGGTNVPPVANFSVVTSGLTATFTDSSTDSDGSIASHAWTFGDGGTSTAASPSHTYAAAGTYTATETVTDNGGATNAKSSSVTVTGAGGGNVLQNGVAVTGLSGAKNAQLKYTVVVPSGATNFKVAISGGSGDADLYLKFGSAPTTSSYSCRPYITGNNESCSVASPQTGTYYIMLNGYAAFSGVTLKATWN</sequence>
<dbReference type="SUPFAM" id="SSF52743">
    <property type="entry name" value="Subtilisin-like"/>
    <property type="match status" value="1"/>
</dbReference>
<dbReference type="InterPro" id="IPR007280">
    <property type="entry name" value="Peptidase_C_arc/bac"/>
</dbReference>
<feature type="active site" description="Charge relay system" evidence="9">
    <location>
        <position position="559"/>
    </location>
</feature>
<feature type="active site" description="Charge relay system" evidence="9">
    <location>
        <position position="325"/>
    </location>
</feature>
<keyword evidence="8" id="KW-0865">Zymogen</keyword>
<dbReference type="Proteomes" id="UP000295645">
    <property type="component" value="Unassembled WGS sequence"/>
</dbReference>
<dbReference type="Gene3D" id="3.40.50.200">
    <property type="entry name" value="Peptidase S8/S53 domain"/>
    <property type="match status" value="1"/>
</dbReference>
<keyword evidence="6 9" id="KW-0720">Serine protease</keyword>
<dbReference type="SMART" id="SM00944">
    <property type="entry name" value="Pro-kuma_activ"/>
    <property type="match status" value="1"/>
</dbReference>
<keyword evidence="7 9" id="KW-0106">Calcium</keyword>
<dbReference type="RefSeq" id="WP_132145825.1">
    <property type="nucleotide sequence ID" value="NZ_SMCS01000007.1"/>
</dbReference>
<dbReference type="GO" id="GO:0004252">
    <property type="term" value="F:serine-type endopeptidase activity"/>
    <property type="evidence" value="ECO:0007669"/>
    <property type="project" value="UniProtKB-UniRule"/>
</dbReference>
<dbReference type="Pfam" id="PF09286">
    <property type="entry name" value="Pro-kuma_activ"/>
    <property type="match status" value="1"/>
</dbReference>
<dbReference type="Gene3D" id="2.60.40.10">
    <property type="entry name" value="Immunoglobulins"/>
    <property type="match status" value="1"/>
</dbReference>
<evidence type="ECO:0000256" key="1">
    <source>
        <dbReference type="ARBA" id="ARBA00004613"/>
    </source>
</evidence>
<evidence type="ECO:0000256" key="4">
    <source>
        <dbReference type="ARBA" id="ARBA00022723"/>
    </source>
</evidence>
<organism evidence="13 14">
    <name type="scientific">Luteibacter rhizovicinus</name>
    <dbReference type="NCBI Taxonomy" id="242606"/>
    <lineage>
        <taxon>Bacteria</taxon>
        <taxon>Pseudomonadati</taxon>
        <taxon>Pseudomonadota</taxon>
        <taxon>Gammaproteobacteria</taxon>
        <taxon>Lysobacterales</taxon>
        <taxon>Rhodanobacteraceae</taxon>
        <taxon>Luteibacter</taxon>
    </lineage>
</organism>
<dbReference type="Gene3D" id="2.60.120.380">
    <property type="match status" value="1"/>
</dbReference>
<dbReference type="OrthoDB" id="6847547at2"/>
<keyword evidence="10" id="KW-0732">Signal</keyword>
<proteinExistence type="predicted"/>
<evidence type="ECO:0000256" key="8">
    <source>
        <dbReference type="ARBA" id="ARBA00023145"/>
    </source>
</evidence>